<proteinExistence type="predicted"/>
<name>A0AAV6QN62_SOLSE</name>
<reference evidence="1 2" key="1">
    <citation type="journal article" date="2021" name="Sci. Rep.">
        <title>Chromosome anchoring in Senegalese sole (Solea senegalensis) reveals sex-associated markers and genome rearrangements in flatfish.</title>
        <authorList>
            <person name="Guerrero-Cozar I."/>
            <person name="Gomez-Garrido J."/>
            <person name="Berbel C."/>
            <person name="Martinez-Blanch J.F."/>
            <person name="Alioto T."/>
            <person name="Claros M.G."/>
            <person name="Gagnaire P.A."/>
            <person name="Manchado M."/>
        </authorList>
    </citation>
    <scope>NUCLEOTIDE SEQUENCE [LARGE SCALE GENOMIC DNA]</scope>
    <source>
        <strain evidence="1">Sse05_10M</strain>
    </source>
</reference>
<sequence length="107" mass="12192">MLLKIKMASPPLLLISALSQNCREERRLSPRCPHPASAGDSKVPRRFEAKRVEVSPFEVQSISGHCHSSGAEKKENLLSPHVTLHLGEYNLDLHLYIFLYLYMQSFM</sequence>
<evidence type="ECO:0000313" key="2">
    <source>
        <dbReference type="Proteomes" id="UP000693946"/>
    </source>
</evidence>
<comment type="caution">
    <text evidence="1">The sequence shown here is derived from an EMBL/GenBank/DDBJ whole genome shotgun (WGS) entry which is preliminary data.</text>
</comment>
<dbReference type="Proteomes" id="UP000693946">
    <property type="component" value="Linkage Group LG4"/>
</dbReference>
<accession>A0AAV6QN62</accession>
<dbReference type="AlphaFoldDB" id="A0AAV6QN62"/>
<organism evidence="1 2">
    <name type="scientific">Solea senegalensis</name>
    <name type="common">Senegalese sole</name>
    <dbReference type="NCBI Taxonomy" id="28829"/>
    <lineage>
        <taxon>Eukaryota</taxon>
        <taxon>Metazoa</taxon>
        <taxon>Chordata</taxon>
        <taxon>Craniata</taxon>
        <taxon>Vertebrata</taxon>
        <taxon>Euteleostomi</taxon>
        <taxon>Actinopterygii</taxon>
        <taxon>Neopterygii</taxon>
        <taxon>Teleostei</taxon>
        <taxon>Neoteleostei</taxon>
        <taxon>Acanthomorphata</taxon>
        <taxon>Carangaria</taxon>
        <taxon>Pleuronectiformes</taxon>
        <taxon>Pleuronectoidei</taxon>
        <taxon>Soleidae</taxon>
        <taxon>Solea</taxon>
    </lineage>
</organism>
<dbReference type="EMBL" id="JAGKHQ010000016">
    <property type="protein sequence ID" value="KAG7493516.1"/>
    <property type="molecule type" value="Genomic_DNA"/>
</dbReference>
<keyword evidence="2" id="KW-1185">Reference proteome</keyword>
<gene>
    <name evidence="1" type="ORF">JOB18_010564</name>
</gene>
<evidence type="ECO:0000313" key="1">
    <source>
        <dbReference type="EMBL" id="KAG7493516.1"/>
    </source>
</evidence>
<protein>
    <submittedName>
        <fullName evidence="1">Uncharacterized protein</fullName>
    </submittedName>
</protein>